<protein>
    <submittedName>
        <fullName evidence="2">Uncharacterized protein</fullName>
    </submittedName>
</protein>
<keyword evidence="1" id="KW-0812">Transmembrane</keyword>
<accession>A0A9X7UE91</accession>
<reference evidence="2 3" key="1">
    <citation type="submission" date="2020-07" db="EMBL/GenBank/DDBJ databases">
        <title>Whole genome sequence of Sphingobium yanoikuyae A3.</title>
        <authorList>
            <person name="Han S.-S."/>
        </authorList>
    </citation>
    <scope>NUCLEOTIDE SEQUENCE [LARGE SCALE GENOMIC DNA]</scope>
    <source>
        <strain evidence="2 3">A3</strain>
    </source>
</reference>
<evidence type="ECO:0000313" key="2">
    <source>
        <dbReference type="EMBL" id="QNG46864.1"/>
    </source>
</evidence>
<name>A0A9X7UE91_SPHYA</name>
<keyword evidence="1" id="KW-1133">Transmembrane helix</keyword>
<sequence length="225" mass="23430">MAMPEDMQIIVGLASAGLFVVGLMSKQKLLSYALAILTLLILLAGQVMFPTSTTQSSSNIPSAVPRAVKKPDTPSISSQQEIRSAAFLSLTTQTSACSSAARATVTKAASGKGPPKNALEDAGTAANTCRETAAVIGPYAGEAEKLVAQVAQSCLDAVTVRAEAMDHLAALLDGMSTLDDAERYKARQNEALLKEFSCQSTLQLLSPVDAINASKTDAPSKARSR</sequence>
<evidence type="ECO:0000256" key="1">
    <source>
        <dbReference type="SAM" id="Phobius"/>
    </source>
</evidence>
<feature type="transmembrane region" description="Helical" evidence="1">
    <location>
        <begin position="29"/>
        <end position="49"/>
    </location>
</feature>
<gene>
    <name evidence="2" type="ORF">H3V42_04280</name>
</gene>
<evidence type="ECO:0000313" key="3">
    <source>
        <dbReference type="Proteomes" id="UP000515377"/>
    </source>
</evidence>
<dbReference type="RefSeq" id="WP_010336766.1">
    <property type="nucleotide sequence ID" value="NZ_CP033230.1"/>
</dbReference>
<dbReference type="AlphaFoldDB" id="A0A9X7UE91"/>
<dbReference type="EMBL" id="CP060122">
    <property type="protein sequence ID" value="QNG46864.1"/>
    <property type="molecule type" value="Genomic_DNA"/>
</dbReference>
<keyword evidence="1" id="KW-0472">Membrane</keyword>
<proteinExistence type="predicted"/>
<feature type="transmembrane region" description="Helical" evidence="1">
    <location>
        <begin position="6"/>
        <end position="24"/>
    </location>
</feature>
<organism evidence="2 3">
    <name type="scientific">Sphingobium yanoikuyae</name>
    <name type="common">Sphingomonas yanoikuyae</name>
    <dbReference type="NCBI Taxonomy" id="13690"/>
    <lineage>
        <taxon>Bacteria</taxon>
        <taxon>Pseudomonadati</taxon>
        <taxon>Pseudomonadota</taxon>
        <taxon>Alphaproteobacteria</taxon>
        <taxon>Sphingomonadales</taxon>
        <taxon>Sphingomonadaceae</taxon>
        <taxon>Sphingobium</taxon>
    </lineage>
</organism>
<dbReference type="Proteomes" id="UP000515377">
    <property type="component" value="Chromosome"/>
</dbReference>